<dbReference type="Pfam" id="PF01658">
    <property type="entry name" value="Inos-1-P_synth"/>
    <property type="match status" value="1"/>
</dbReference>
<protein>
    <submittedName>
        <fullName evidence="4">Inositol-3-phosphate synthase</fullName>
    </submittedName>
</protein>
<dbReference type="SUPFAM" id="SSF55347">
    <property type="entry name" value="Glyceraldehyde-3-phosphate dehydrogenase-like, C-terminal domain"/>
    <property type="match status" value="1"/>
</dbReference>
<dbReference type="RefSeq" id="WP_344292883.1">
    <property type="nucleotide sequence ID" value="NZ_BAAANJ010000001.1"/>
</dbReference>
<keyword evidence="5" id="KW-1185">Reference proteome</keyword>
<evidence type="ECO:0000313" key="4">
    <source>
        <dbReference type="EMBL" id="GAA1799431.1"/>
    </source>
</evidence>
<dbReference type="InterPro" id="IPR013021">
    <property type="entry name" value="Myo-inos-1-P_Synthase_GAPDH"/>
</dbReference>
<comment type="similarity">
    <text evidence="1">Belongs to the myo-inositol 1-phosphate synthase family.</text>
</comment>
<dbReference type="PANTHER" id="PTHR11510">
    <property type="entry name" value="MYO-INOSITOL-1 PHOSPHATE SYNTHASE"/>
    <property type="match status" value="1"/>
</dbReference>
<organism evidence="4 5">
    <name type="scientific">Agromyces neolithicus</name>
    <dbReference type="NCBI Taxonomy" id="269420"/>
    <lineage>
        <taxon>Bacteria</taxon>
        <taxon>Bacillati</taxon>
        <taxon>Actinomycetota</taxon>
        <taxon>Actinomycetes</taxon>
        <taxon>Micrococcales</taxon>
        <taxon>Microbacteriaceae</taxon>
        <taxon>Agromyces</taxon>
    </lineage>
</organism>
<accession>A0ABP4Y4Q4</accession>
<dbReference type="Gene3D" id="3.30.360.10">
    <property type="entry name" value="Dihydrodipicolinate Reductase, domain 2"/>
    <property type="match status" value="1"/>
</dbReference>
<evidence type="ECO:0000256" key="2">
    <source>
        <dbReference type="SAM" id="MobiDB-lite"/>
    </source>
</evidence>
<dbReference type="SUPFAM" id="SSF51735">
    <property type="entry name" value="NAD(P)-binding Rossmann-fold domains"/>
    <property type="match status" value="1"/>
</dbReference>
<dbReference type="InterPro" id="IPR002587">
    <property type="entry name" value="Myo-inos-1-P_Synthase"/>
</dbReference>
<evidence type="ECO:0000259" key="3">
    <source>
        <dbReference type="Pfam" id="PF01658"/>
    </source>
</evidence>
<dbReference type="EMBL" id="BAAANJ010000001">
    <property type="protein sequence ID" value="GAA1799431.1"/>
    <property type="molecule type" value="Genomic_DNA"/>
</dbReference>
<feature type="region of interest" description="Disordered" evidence="2">
    <location>
        <begin position="1"/>
        <end position="25"/>
    </location>
</feature>
<reference evidence="5" key="1">
    <citation type="journal article" date="2019" name="Int. J. Syst. Evol. Microbiol.">
        <title>The Global Catalogue of Microorganisms (GCM) 10K type strain sequencing project: providing services to taxonomists for standard genome sequencing and annotation.</title>
        <authorList>
            <consortium name="The Broad Institute Genomics Platform"/>
            <consortium name="The Broad Institute Genome Sequencing Center for Infectious Disease"/>
            <person name="Wu L."/>
            <person name="Ma J."/>
        </authorList>
    </citation>
    <scope>NUCLEOTIDE SEQUENCE [LARGE SCALE GENOMIC DNA]</scope>
    <source>
        <strain evidence="5">JCM 14322</strain>
    </source>
</reference>
<dbReference type="Proteomes" id="UP001500002">
    <property type="component" value="Unassembled WGS sequence"/>
</dbReference>
<dbReference type="PIRSF" id="PIRSF015578">
    <property type="entry name" value="Myoinos-ppht_syn"/>
    <property type="match status" value="1"/>
</dbReference>
<dbReference type="InterPro" id="IPR036291">
    <property type="entry name" value="NAD(P)-bd_dom_sf"/>
</dbReference>
<evidence type="ECO:0000256" key="1">
    <source>
        <dbReference type="ARBA" id="ARBA00010813"/>
    </source>
</evidence>
<gene>
    <name evidence="4" type="ORF">GCM10009749_04050</name>
</gene>
<name>A0ABP4Y4Q4_9MICO</name>
<comment type="caution">
    <text evidence="4">The sequence shown here is derived from an EMBL/GenBank/DDBJ whole genome shotgun (WGS) entry which is preliminary data.</text>
</comment>
<feature type="domain" description="Myo-inositol-1-phosphate synthase GAPDH-like" evidence="3">
    <location>
        <begin position="246"/>
        <end position="350"/>
    </location>
</feature>
<evidence type="ECO:0000313" key="5">
    <source>
        <dbReference type="Proteomes" id="UP001500002"/>
    </source>
</evidence>
<dbReference type="Pfam" id="PF07994">
    <property type="entry name" value="NAD_binding_5"/>
    <property type="match status" value="1"/>
</dbReference>
<dbReference type="Gene3D" id="3.40.50.720">
    <property type="entry name" value="NAD(P)-binding Rossmann-like Domain"/>
    <property type="match status" value="1"/>
</dbReference>
<proteinExistence type="inferred from homology"/>
<sequence length="442" mass="45909">MNDTTWRNDVTMLDTPRNEAPAADRPNDRVGVWLVGARGSIGTTVAVGLHVIANDLAAPTGCTTAGDEFVGVPLPHFSGLVLGGHDISRTPLVDRAQQLADSGMIPPRLVTAARAGLEQADDEIRPGYEPSAHHGSQAAAVRRLAGDITGFRQRHGLRTVVVVDVSSTEPLPADRPEFHDTALLAAVLADPTAALLPASAITALAAIESGSPYACFTPSTGLTLPAVRALADERGIAFAGQDGKTGETLLRTAIAPMFVARGMHVHSWAGANLLGGGDGATLADPEAVRSKLASKTRGLRSLVGEHVVAPLHIDNVPDLGDIKTAWDHIHAEGFLGSRITMQTIWSAYDSMLAAPLILDIARLLALAESAGVRGVVPELGFFFKDPWGSDVHDFSQQASELYTWAHATGERVAAAAASTAAAVAASAPAASAPARPAEALGR</sequence>